<reference evidence="1" key="1">
    <citation type="submission" date="2022-07" db="EMBL/GenBank/DDBJ databases">
        <title>Phylogenomic reconstructions and comparative analyses of Kickxellomycotina fungi.</title>
        <authorList>
            <person name="Reynolds N.K."/>
            <person name="Stajich J.E."/>
            <person name="Barry K."/>
            <person name="Grigoriev I.V."/>
            <person name="Crous P."/>
            <person name="Smith M.E."/>
        </authorList>
    </citation>
    <scope>NUCLEOTIDE SEQUENCE</scope>
    <source>
        <strain evidence="1">RSA 1196</strain>
    </source>
</reference>
<dbReference type="AlphaFoldDB" id="A0A9W8AW83"/>
<proteinExistence type="predicted"/>
<dbReference type="OrthoDB" id="2414723at2759"/>
<name>A0A9W8AW83_9FUNG</name>
<organism evidence="1 2">
    <name type="scientific">Dispira parvispora</name>
    <dbReference type="NCBI Taxonomy" id="1520584"/>
    <lineage>
        <taxon>Eukaryota</taxon>
        <taxon>Fungi</taxon>
        <taxon>Fungi incertae sedis</taxon>
        <taxon>Zoopagomycota</taxon>
        <taxon>Kickxellomycotina</taxon>
        <taxon>Dimargaritomycetes</taxon>
        <taxon>Dimargaritales</taxon>
        <taxon>Dimargaritaceae</taxon>
        <taxon>Dispira</taxon>
    </lineage>
</organism>
<comment type="caution">
    <text evidence="1">The sequence shown here is derived from an EMBL/GenBank/DDBJ whole genome shotgun (WGS) entry which is preliminary data.</text>
</comment>
<evidence type="ECO:0000313" key="2">
    <source>
        <dbReference type="Proteomes" id="UP001150925"/>
    </source>
</evidence>
<gene>
    <name evidence="1" type="ORF">IWQ62_000285</name>
</gene>
<dbReference type="Proteomes" id="UP001150925">
    <property type="component" value="Unassembled WGS sequence"/>
</dbReference>
<protein>
    <submittedName>
        <fullName evidence="1">Uncharacterized protein</fullName>
    </submittedName>
</protein>
<evidence type="ECO:0000313" key="1">
    <source>
        <dbReference type="EMBL" id="KAJ1969944.1"/>
    </source>
</evidence>
<sequence>MGILTLAYQRVARITLGCLSTTSTLVVLSRRWVYALATEKPKPNTGTADAVLHHGKIEAAVTLVLRAVQKDVEGSARDTVLQLYQVALELLSEALVVPLQCFPMKSLKATNGLANENKTAVNVIKETKHMTQPTAQPSLDENWDGLPSAIPVIRYVNTVVGVLSSWIHISLGLFRQFVDAYRTTPTHNRLEETLTAPLPISSPTIDPWGLHQGVISAAQQTAIWLKRSPLPSLVLFWFYFGCYIIRILDQYCHIWQRLRAWGTWCLTGLVAWVQHYRIHHHIVHSGVTLVTALAKSIVAYRATDSYYTIPIPTWFTQ</sequence>
<keyword evidence="2" id="KW-1185">Reference proteome</keyword>
<accession>A0A9W8AW83</accession>
<dbReference type="EMBL" id="JANBPY010000012">
    <property type="protein sequence ID" value="KAJ1969944.1"/>
    <property type="molecule type" value="Genomic_DNA"/>
</dbReference>